<keyword evidence="2" id="KW-1185">Reference proteome</keyword>
<gene>
    <name evidence="1" type="ORF">WI372_00605</name>
</gene>
<comment type="caution">
    <text evidence="1">The sequence shown here is derived from an EMBL/GenBank/DDBJ whole genome shotgun (WGS) entry which is preliminary data.</text>
</comment>
<dbReference type="EMBL" id="JBBHLI010000001">
    <property type="protein sequence ID" value="MEK9499477.1"/>
    <property type="molecule type" value="Genomic_DNA"/>
</dbReference>
<name>A0ABU9E5W9_9BACT</name>
<protein>
    <submittedName>
        <fullName evidence="1">Copper resistance protein B</fullName>
    </submittedName>
</protein>
<proteinExistence type="predicted"/>
<dbReference type="Pfam" id="PF05275">
    <property type="entry name" value="CopB"/>
    <property type="match status" value="1"/>
</dbReference>
<dbReference type="Proteomes" id="UP001484239">
    <property type="component" value="Unassembled WGS sequence"/>
</dbReference>
<reference evidence="1 2" key="1">
    <citation type="submission" date="2024-02" db="EMBL/GenBank/DDBJ databases">
        <title>A novel Gemmatimonadota bacterium.</title>
        <authorList>
            <person name="Du Z.-J."/>
            <person name="Ye Y.-Q."/>
        </authorList>
    </citation>
    <scope>NUCLEOTIDE SEQUENCE [LARGE SCALE GENOMIC DNA]</scope>
    <source>
        <strain evidence="1 2">DH-20</strain>
    </source>
</reference>
<accession>A0ABU9E5W9</accession>
<dbReference type="InterPro" id="IPR007939">
    <property type="entry name" value="Cu-R_B_prcur"/>
</dbReference>
<evidence type="ECO:0000313" key="2">
    <source>
        <dbReference type="Proteomes" id="UP001484239"/>
    </source>
</evidence>
<evidence type="ECO:0000313" key="1">
    <source>
        <dbReference type="EMBL" id="MEK9499477.1"/>
    </source>
</evidence>
<sequence>MSTSLLPTESAAQRPGADMPMMKPHLYTYVAFDELEWLATGDESVVEYDGEAWIGGDFHRLWVKAAGEQSTSESHGDVEFQGLYSRAITPFWNLQTGLRFDHRYGEGTGASRAHVALGLEGLAPYWFEVEAFVFLSDDADASARLEASYETLLTQRVIVESEFETNVALQDVPELGLGSGFTDVELGARMRYEFVREFAPYVGYSWSRKLGETADVIRAADGEVGGGALVIGLHVWY</sequence>
<organism evidence="1 2">
    <name type="scientific">Gaopeijia maritima</name>
    <dbReference type="NCBI Taxonomy" id="3119007"/>
    <lineage>
        <taxon>Bacteria</taxon>
        <taxon>Pseudomonadati</taxon>
        <taxon>Gemmatimonadota</taxon>
        <taxon>Longimicrobiia</taxon>
        <taxon>Gaopeijiales</taxon>
        <taxon>Gaopeijiaceae</taxon>
        <taxon>Gaopeijia</taxon>
    </lineage>
</organism>